<dbReference type="EMBL" id="VFPO01000001">
    <property type="protein sequence ID" value="TQM68592.1"/>
    <property type="molecule type" value="Genomic_DNA"/>
</dbReference>
<feature type="transmembrane region" description="Helical" evidence="2">
    <location>
        <begin position="97"/>
        <end position="117"/>
    </location>
</feature>
<protein>
    <recommendedName>
        <fullName evidence="5">Integral membrane protein</fullName>
    </recommendedName>
</protein>
<comment type="caution">
    <text evidence="3">The sequence shown here is derived from an EMBL/GenBank/DDBJ whole genome shotgun (WGS) entry which is preliminary data.</text>
</comment>
<dbReference type="AlphaFoldDB" id="A0A543IDG6"/>
<evidence type="ECO:0008006" key="5">
    <source>
        <dbReference type="Google" id="ProtNLM"/>
    </source>
</evidence>
<feature type="transmembrane region" description="Helical" evidence="2">
    <location>
        <begin position="129"/>
        <end position="151"/>
    </location>
</feature>
<evidence type="ECO:0000313" key="3">
    <source>
        <dbReference type="EMBL" id="TQM68592.1"/>
    </source>
</evidence>
<keyword evidence="2" id="KW-0812">Transmembrane</keyword>
<feature type="transmembrane region" description="Helical" evidence="2">
    <location>
        <begin position="69"/>
        <end position="90"/>
    </location>
</feature>
<evidence type="ECO:0000256" key="1">
    <source>
        <dbReference type="SAM" id="MobiDB-lite"/>
    </source>
</evidence>
<organism evidence="3 4">
    <name type="scientific">Actinomadura hallensis</name>
    <dbReference type="NCBI Taxonomy" id="337895"/>
    <lineage>
        <taxon>Bacteria</taxon>
        <taxon>Bacillati</taxon>
        <taxon>Actinomycetota</taxon>
        <taxon>Actinomycetes</taxon>
        <taxon>Streptosporangiales</taxon>
        <taxon>Thermomonosporaceae</taxon>
        <taxon>Actinomadura</taxon>
    </lineage>
</organism>
<sequence>MADRESPRGARAGGGARADAGARTGGAARPGTAGGPGRVLVAVYGIFALAAGARAGVQIATRFAEAPLAYGLSALAAAVYVVATVALALHGRTAFRVAVAACATELVGVLVVGTLSLTDPGAFPDETVWSAYGRGYGFVPLVLPVVGLLWLRRTARQGGGPGAGGGRPVGGGV</sequence>
<proteinExistence type="predicted"/>
<evidence type="ECO:0000313" key="4">
    <source>
        <dbReference type="Proteomes" id="UP000316706"/>
    </source>
</evidence>
<evidence type="ECO:0000256" key="2">
    <source>
        <dbReference type="SAM" id="Phobius"/>
    </source>
</evidence>
<feature type="region of interest" description="Disordered" evidence="1">
    <location>
        <begin position="1"/>
        <end position="31"/>
    </location>
</feature>
<accession>A0A543IDG6</accession>
<keyword evidence="2" id="KW-1133">Transmembrane helix</keyword>
<dbReference type="Proteomes" id="UP000316706">
    <property type="component" value="Unassembled WGS sequence"/>
</dbReference>
<name>A0A543IDG6_9ACTN</name>
<feature type="transmembrane region" description="Helical" evidence="2">
    <location>
        <begin position="39"/>
        <end position="57"/>
    </location>
</feature>
<keyword evidence="4" id="KW-1185">Reference proteome</keyword>
<gene>
    <name evidence="3" type="ORF">FHX41_2242</name>
</gene>
<keyword evidence="2" id="KW-0472">Membrane</keyword>
<reference evidence="3 4" key="1">
    <citation type="submission" date="2019-06" db="EMBL/GenBank/DDBJ databases">
        <title>Sequencing the genomes of 1000 actinobacteria strains.</title>
        <authorList>
            <person name="Klenk H.-P."/>
        </authorList>
    </citation>
    <scope>NUCLEOTIDE SEQUENCE [LARGE SCALE GENOMIC DNA]</scope>
    <source>
        <strain evidence="3 4">DSM 45043</strain>
    </source>
</reference>
<feature type="compositionally biased region" description="Low complexity" evidence="1">
    <location>
        <begin position="17"/>
        <end position="31"/>
    </location>
</feature>